<feature type="transmembrane region" description="Helical" evidence="7">
    <location>
        <begin position="138"/>
        <end position="158"/>
    </location>
</feature>
<dbReference type="InterPro" id="IPR022764">
    <property type="entry name" value="Peptidase_S54_rhomboid_dom"/>
</dbReference>
<comment type="similarity">
    <text evidence="2">Belongs to the peptidase S54 family.</text>
</comment>
<reference evidence="9" key="1">
    <citation type="submission" date="2023-06" db="EMBL/GenBank/DDBJ databases">
        <title>Cytophagales bacterium Strain LB-30, isolated from soil.</title>
        <authorList>
            <person name="Liu B."/>
        </authorList>
    </citation>
    <scope>NUCLEOTIDE SEQUENCE</scope>
    <source>
        <strain evidence="9">LB-30</strain>
    </source>
</reference>
<keyword evidence="5 7" id="KW-1133">Transmembrane helix</keyword>
<feature type="transmembrane region" description="Helical" evidence="7">
    <location>
        <begin position="178"/>
        <end position="198"/>
    </location>
</feature>
<keyword evidence="4 9" id="KW-0378">Hydrolase</keyword>
<evidence type="ECO:0000256" key="6">
    <source>
        <dbReference type="ARBA" id="ARBA00023136"/>
    </source>
</evidence>
<gene>
    <name evidence="9" type="ORF">QWY31_11015</name>
</gene>
<sequence>MSLTLAIIILTVAASYYAWKNTHIQYRWMMTPYEIQRDKSYYRFITSGFIHADGMHLFFNMFTLFFFGDVVEQSFRAIYGGLVGSVLYIAFYLLGIIISDIPTYFKKRHTPNYSALGASGGVSAVVFSSILFYPMADLCLYAILCLPGFIWGAIYLIYSHYSGKKAGDHINHDAHLYGALFGIIFTILIYPRVIPLFFEQLKHFQLF</sequence>
<dbReference type="InterPro" id="IPR035952">
    <property type="entry name" value="Rhomboid-like_sf"/>
</dbReference>
<evidence type="ECO:0000256" key="2">
    <source>
        <dbReference type="ARBA" id="ARBA00009045"/>
    </source>
</evidence>
<proteinExistence type="inferred from homology"/>
<evidence type="ECO:0000313" key="10">
    <source>
        <dbReference type="Proteomes" id="UP001168552"/>
    </source>
</evidence>
<evidence type="ECO:0000256" key="3">
    <source>
        <dbReference type="ARBA" id="ARBA00022692"/>
    </source>
</evidence>
<dbReference type="SUPFAM" id="SSF144091">
    <property type="entry name" value="Rhomboid-like"/>
    <property type="match status" value="1"/>
</dbReference>
<evidence type="ECO:0000256" key="1">
    <source>
        <dbReference type="ARBA" id="ARBA00004141"/>
    </source>
</evidence>
<dbReference type="PANTHER" id="PTHR43731:SF14">
    <property type="entry name" value="PRESENILIN-ASSOCIATED RHOMBOID-LIKE PROTEIN, MITOCHONDRIAL"/>
    <property type="match status" value="1"/>
</dbReference>
<dbReference type="RefSeq" id="WP_320004570.1">
    <property type="nucleotide sequence ID" value="NZ_JAUHJS010000005.1"/>
</dbReference>
<dbReference type="GO" id="GO:0006508">
    <property type="term" value="P:proteolysis"/>
    <property type="evidence" value="ECO:0007669"/>
    <property type="project" value="UniProtKB-KW"/>
</dbReference>
<accession>A0ABT8F6F0</accession>
<feature type="transmembrane region" description="Helical" evidence="7">
    <location>
        <begin position="79"/>
        <end position="101"/>
    </location>
</feature>
<dbReference type="EC" id="3.4.21.105" evidence="9"/>
<evidence type="ECO:0000313" key="9">
    <source>
        <dbReference type="EMBL" id="MDN4166035.1"/>
    </source>
</evidence>
<dbReference type="Pfam" id="PF01694">
    <property type="entry name" value="Rhomboid"/>
    <property type="match status" value="1"/>
</dbReference>
<organism evidence="9 10">
    <name type="scientific">Shiella aurantiaca</name>
    <dbReference type="NCBI Taxonomy" id="3058365"/>
    <lineage>
        <taxon>Bacteria</taxon>
        <taxon>Pseudomonadati</taxon>
        <taxon>Bacteroidota</taxon>
        <taxon>Cytophagia</taxon>
        <taxon>Cytophagales</taxon>
        <taxon>Shiellaceae</taxon>
        <taxon>Shiella</taxon>
    </lineage>
</organism>
<dbReference type="EMBL" id="JAUHJS010000005">
    <property type="protein sequence ID" value="MDN4166035.1"/>
    <property type="molecule type" value="Genomic_DNA"/>
</dbReference>
<feature type="domain" description="Peptidase S54 rhomboid" evidence="8">
    <location>
        <begin position="40"/>
        <end position="191"/>
    </location>
</feature>
<keyword evidence="3 7" id="KW-0812">Transmembrane</keyword>
<feature type="transmembrane region" description="Helical" evidence="7">
    <location>
        <begin position="44"/>
        <end position="67"/>
    </location>
</feature>
<keyword evidence="6 7" id="KW-0472">Membrane</keyword>
<evidence type="ECO:0000259" key="8">
    <source>
        <dbReference type="Pfam" id="PF01694"/>
    </source>
</evidence>
<dbReference type="PANTHER" id="PTHR43731">
    <property type="entry name" value="RHOMBOID PROTEASE"/>
    <property type="match status" value="1"/>
</dbReference>
<dbReference type="Proteomes" id="UP001168552">
    <property type="component" value="Unassembled WGS sequence"/>
</dbReference>
<keyword evidence="9" id="KW-0645">Protease</keyword>
<dbReference type="InterPro" id="IPR050925">
    <property type="entry name" value="Rhomboid_protease_S54"/>
</dbReference>
<comment type="caution">
    <text evidence="9">The sequence shown here is derived from an EMBL/GenBank/DDBJ whole genome shotgun (WGS) entry which is preliminary data.</text>
</comment>
<comment type="subcellular location">
    <subcellularLocation>
        <location evidence="1">Membrane</location>
        <topology evidence="1">Multi-pass membrane protein</topology>
    </subcellularLocation>
</comment>
<protein>
    <submittedName>
        <fullName evidence="9">Rhomboid family intramembrane serine protease</fullName>
        <ecNumber evidence="9">3.4.21.105</ecNumber>
    </submittedName>
</protein>
<name>A0ABT8F6F0_9BACT</name>
<dbReference type="Gene3D" id="1.20.1540.10">
    <property type="entry name" value="Rhomboid-like"/>
    <property type="match status" value="1"/>
</dbReference>
<evidence type="ECO:0000256" key="4">
    <source>
        <dbReference type="ARBA" id="ARBA00022801"/>
    </source>
</evidence>
<evidence type="ECO:0000256" key="7">
    <source>
        <dbReference type="SAM" id="Phobius"/>
    </source>
</evidence>
<feature type="transmembrane region" description="Helical" evidence="7">
    <location>
        <begin position="113"/>
        <end position="133"/>
    </location>
</feature>
<evidence type="ECO:0000256" key="5">
    <source>
        <dbReference type="ARBA" id="ARBA00022989"/>
    </source>
</evidence>
<keyword evidence="10" id="KW-1185">Reference proteome</keyword>
<dbReference type="GO" id="GO:0008233">
    <property type="term" value="F:peptidase activity"/>
    <property type="evidence" value="ECO:0007669"/>
    <property type="project" value="UniProtKB-KW"/>
</dbReference>